<keyword evidence="2" id="KW-1133">Transmembrane helix</keyword>
<evidence type="ECO:0000256" key="2">
    <source>
        <dbReference type="SAM" id="Phobius"/>
    </source>
</evidence>
<evidence type="ECO:0000256" key="1">
    <source>
        <dbReference type="SAM" id="MobiDB-lite"/>
    </source>
</evidence>
<accession>A0A263DC44</accession>
<dbReference type="InParanoid" id="A0A263DC44"/>
<feature type="domain" description="YdbS-like PH" evidence="3">
    <location>
        <begin position="80"/>
        <end position="155"/>
    </location>
</feature>
<organism evidence="4 5">
    <name type="scientific">Amycolatopsis antarctica</name>
    <dbReference type="NCBI Taxonomy" id="1854586"/>
    <lineage>
        <taxon>Bacteria</taxon>
        <taxon>Bacillati</taxon>
        <taxon>Actinomycetota</taxon>
        <taxon>Actinomycetes</taxon>
        <taxon>Pseudonocardiales</taxon>
        <taxon>Pseudonocardiaceae</taxon>
        <taxon>Amycolatopsis</taxon>
    </lineage>
</organism>
<feature type="compositionally biased region" description="Low complexity" evidence="1">
    <location>
        <begin position="167"/>
        <end position="193"/>
    </location>
</feature>
<dbReference type="AlphaFoldDB" id="A0A263DC44"/>
<gene>
    <name evidence="4" type="ORF">CFN78_02505</name>
</gene>
<reference evidence="4 5" key="1">
    <citation type="submission" date="2017-07" db="EMBL/GenBank/DDBJ databases">
        <title>Amycolatopsis antarcticus sp. nov., isolated from the surface of an Antarcticus brown macroalga.</title>
        <authorList>
            <person name="Wang J."/>
            <person name="Leiva S."/>
            <person name="Huang J."/>
            <person name="Huang Y."/>
        </authorList>
    </citation>
    <scope>NUCLEOTIDE SEQUENCE [LARGE SCALE GENOMIC DNA]</scope>
    <source>
        <strain evidence="4 5">AU-G6</strain>
    </source>
</reference>
<feature type="transmembrane region" description="Helical" evidence="2">
    <location>
        <begin position="56"/>
        <end position="75"/>
    </location>
</feature>
<dbReference type="PANTHER" id="PTHR37938:SF1">
    <property type="entry name" value="BLL0215 PROTEIN"/>
    <property type="match status" value="1"/>
</dbReference>
<feature type="region of interest" description="Disordered" evidence="1">
    <location>
        <begin position="166"/>
        <end position="208"/>
    </location>
</feature>
<feature type="transmembrane region" description="Helical" evidence="2">
    <location>
        <begin position="25"/>
        <end position="44"/>
    </location>
</feature>
<dbReference type="Pfam" id="PF03703">
    <property type="entry name" value="bPH_2"/>
    <property type="match status" value="1"/>
</dbReference>
<protein>
    <recommendedName>
        <fullName evidence="3">YdbS-like PH domain-containing protein</fullName>
    </recommendedName>
</protein>
<keyword evidence="5" id="KW-1185">Reference proteome</keyword>
<dbReference type="PANTHER" id="PTHR37938">
    <property type="entry name" value="BLL0215 PROTEIN"/>
    <property type="match status" value="1"/>
</dbReference>
<dbReference type="Proteomes" id="UP000242444">
    <property type="component" value="Unassembled WGS sequence"/>
</dbReference>
<sequence>MAYPEDLLSEGEYVVVHKHPHFKMLVVPIVILLVTLGLGIWLGILAQDVAPPWDLVSLIAIGVVGLVLIIWLFIVPFMRWRTTHFIVTSDRVIAREGVIKRTGIDIPMSRINSVQFEHGLLDRVFGCGTLLIESASDEPLKFDDIPKVEQVHTHIYREVNDNPYDDYAAQQHQAHGQQYGQQYGQPPQGQLYPPQGPPPARQPRGRRR</sequence>
<name>A0A263DC44_9PSEU</name>
<evidence type="ECO:0000313" key="4">
    <source>
        <dbReference type="EMBL" id="OZM75067.1"/>
    </source>
</evidence>
<dbReference type="RefSeq" id="WP_094860846.1">
    <property type="nucleotide sequence ID" value="NZ_NKYE01000001.1"/>
</dbReference>
<keyword evidence="2" id="KW-0812">Transmembrane</keyword>
<keyword evidence="2" id="KW-0472">Membrane</keyword>
<dbReference type="OrthoDB" id="4350422at2"/>
<comment type="caution">
    <text evidence="4">The sequence shown here is derived from an EMBL/GenBank/DDBJ whole genome shotgun (WGS) entry which is preliminary data.</text>
</comment>
<evidence type="ECO:0000313" key="5">
    <source>
        <dbReference type="Proteomes" id="UP000242444"/>
    </source>
</evidence>
<dbReference type="InterPro" id="IPR005182">
    <property type="entry name" value="YdbS-like_PH"/>
</dbReference>
<dbReference type="EMBL" id="NKYE01000001">
    <property type="protein sequence ID" value="OZM75067.1"/>
    <property type="molecule type" value="Genomic_DNA"/>
</dbReference>
<evidence type="ECO:0000259" key="3">
    <source>
        <dbReference type="Pfam" id="PF03703"/>
    </source>
</evidence>
<proteinExistence type="predicted"/>